<keyword evidence="1" id="KW-0812">Transmembrane</keyword>
<feature type="transmembrane region" description="Helical" evidence="1">
    <location>
        <begin position="509"/>
        <end position="532"/>
    </location>
</feature>
<feature type="transmembrane region" description="Helical" evidence="1">
    <location>
        <begin position="255"/>
        <end position="273"/>
    </location>
</feature>
<dbReference type="Proteomes" id="UP001174934">
    <property type="component" value="Unassembled WGS sequence"/>
</dbReference>
<feature type="transmembrane region" description="Helical" evidence="1">
    <location>
        <begin position="80"/>
        <end position="99"/>
    </location>
</feature>
<reference evidence="2" key="1">
    <citation type="submission" date="2023-06" db="EMBL/GenBank/DDBJ databases">
        <title>Genome-scale phylogeny and comparative genomics of the fungal order Sordariales.</title>
        <authorList>
            <consortium name="Lawrence Berkeley National Laboratory"/>
            <person name="Hensen N."/>
            <person name="Bonometti L."/>
            <person name="Westerberg I."/>
            <person name="Brannstrom I.O."/>
            <person name="Guillou S."/>
            <person name="Cros-Aarteil S."/>
            <person name="Calhoun S."/>
            <person name="Haridas S."/>
            <person name="Kuo A."/>
            <person name="Mondo S."/>
            <person name="Pangilinan J."/>
            <person name="Riley R."/>
            <person name="LaButti K."/>
            <person name="Andreopoulos B."/>
            <person name="Lipzen A."/>
            <person name="Chen C."/>
            <person name="Yanf M."/>
            <person name="Daum C."/>
            <person name="Ng V."/>
            <person name="Clum A."/>
            <person name="Steindorff A."/>
            <person name="Ohm R."/>
            <person name="Martin F."/>
            <person name="Silar P."/>
            <person name="Natvig D."/>
            <person name="Lalanne C."/>
            <person name="Gautier V."/>
            <person name="Ament-velasquez S.L."/>
            <person name="Kruys A."/>
            <person name="Hutchinson M.I."/>
            <person name="Powell A.J."/>
            <person name="Barry K."/>
            <person name="Miller A.N."/>
            <person name="Grigoriev I.V."/>
            <person name="Debuchy R."/>
            <person name="Gladieux P."/>
            <person name="Thoren M.H."/>
            <person name="Johannesson H."/>
        </authorList>
    </citation>
    <scope>NUCLEOTIDE SEQUENCE</scope>
    <source>
        <strain evidence="2">SMH3391-2</strain>
    </source>
</reference>
<evidence type="ECO:0000313" key="3">
    <source>
        <dbReference type="Proteomes" id="UP001174934"/>
    </source>
</evidence>
<gene>
    <name evidence="2" type="ORF">B0T17DRAFT_600607</name>
</gene>
<dbReference type="AlphaFoldDB" id="A0AA40C1R9"/>
<feature type="transmembrane region" description="Helical" evidence="1">
    <location>
        <begin position="383"/>
        <end position="406"/>
    </location>
</feature>
<keyword evidence="1" id="KW-1133">Transmembrane helix</keyword>
<proteinExistence type="predicted"/>
<evidence type="ECO:0000256" key="1">
    <source>
        <dbReference type="SAM" id="Phobius"/>
    </source>
</evidence>
<comment type="caution">
    <text evidence="2">The sequence shown here is derived from an EMBL/GenBank/DDBJ whole genome shotgun (WGS) entry which is preliminary data.</text>
</comment>
<sequence>MSSPAYEFSSCQATLGGIQNGTLTVLGINSTNLATSGWIWDGPIALLNKNFPREDITAITYKGCVELCGDYTELNTPKTALGIITTWIFPLAILFSLPFESLHLRKLHGTLAAVSNWLGSPQTAMTATIFNFDQIRKCHRRAERGVREDTYYVLSCFNQFELPMRGGSLDDEFAATLVYGLFRPLRDGAANRRPGNADIEYTRQLLAALAAQLRLLRRRGVVPTMLSLGTFLVASVISIVLAYGEIVEGIDVTSMVLGLLYSWLPMLVICTIIDRNPVSSERTAELMSRWLYNVNVVRTWRTKGVANMPAPGPDGWWDNEVPPHFRIEGFIGQGRRMQYCGLVHAMLSCVKEPHRIDDAAGLRRYDELARDVVTRLDGRRPGLWYSSALRAMFLVWVPILMAFVVAFTSPTVGLGCWSGSFLVFGGLGSFSWVVSVCKKDCGPKLRGLCHAVNMLSVVFVVFITGLVLTGGMSNCYCSTTWFAYPLSGGYMTFESFEAVRAHYDVTVPWALAASVGFGLALVVFLVEIFWWVKCKHLWKTQERERPIPLDTPVRANMDWLQ</sequence>
<protein>
    <submittedName>
        <fullName evidence="2">Uncharacterized protein</fullName>
    </submittedName>
</protein>
<accession>A0AA40C1R9</accession>
<feature type="transmembrane region" description="Helical" evidence="1">
    <location>
        <begin position="412"/>
        <end position="436"/>
    </location>
</feature>
<name>A0AA40C1R9_9PEZI</name>
<dbReference type="EMBL" id="JAULSR010000004">
    <property type="protein sequence ID" value="KAK0621830.1"/>
    <property type="molecule type" value="Genomic_DNA"/>
</dbReference>
<keyword evidence="3" id="KW-1185">Reference proteome</keyword>
<keyword evidence="1" id="KW-0472">Membrane</keyword>
<evidence type="ECO:0000313" key="2">
    <source>
        <dbReference type="EMBL" id="KAK0621830.1"/>
    </source>
</evidence>
<feature type="transmembrane region" description="Helical" evidence="1">
    <location>
        <begin position="448"/>
        <end position="468"/>
    </location>
</feature>
<feature type="transmembrane region" description="Helical" evidence="1">
    <location>
        <begin position="221"/>
        <end position="243"/>
    </location>
</feature>
<organism evidence="2 3">
    <name type="scientific">Bombardia bombarda</name>
    <dbReference type="NCBI Taxonomy" id="252184"/>
    <lineage>
        <taxon>Eukaryota</taxon>
        <taxon>Fungi</taxon>
        <taxon>Dikarya</taxon>
        <taxon>Ascomycota</taxon>
        <taxon>Pezizomycotina</taxon>
        <taxon>Sordariomycetes</taxon>
        <taxon>Sordariomycetidae</taxon>
        <taxon>Sordariales</taxon>
        <taxon>Lasiosphaeriaceae</taxon>
        <taxon>Bombardia</taxon>
    </lineage>
</organism>